<dbReference type="AlphaFoldDB" id="A0A380CLJ2"/>
<protein>
    <recommendedName>
        <fullName evidence="3">Anthranilate synthase component 1</fullName>
    </recommendedName>
</protein>
<gene>
    <name evidence="11" type="primary">trpE_2</name>
    <name evidence="11" type="ORF">NCTC4822_03270</name>
</gene>
<dbReference type="Proteomes" id="UP000254519">
    <property type="component" value="Unassembled WGS sequence"/>
</dbReference>
<evidence type="ECO:0000256" key="3">
    <source>
        <dbReference type="ARBA" id="ARBA00020653"/>
    </source>
</evidence>
<name>A0A380CLJ2_SPOPA</name>
<dbReference type="InterPro" id="IPR005801">
    <property type="entry name" value="ADC_synthase"/>
</dbReference>
<keyword evidence="6 11" id="KW-0456">Lyase</keyword>
<dbReference type="Pfam" id="PF00425">
    <property type="entry name" value="Chorismate_bind"/>
    <property type="match status" value="1"/>
</dbReference>
<evidence type="ECO:0000313" key="12">
    <source>
        <dbReference type="Proteomes" id="UP000254519"/>
    </source>
</evidence>
<comment type="catalytic activity">
    <reaction evidence="8">
        <text>chorismate + L-glutamine = anthranilate + pyruvate + L-glutamate + H(+)</text>
        <dbReference type="Rhea" id="RHEA:21732"/>
        <dbReference type="ChEBI" id="CHEBI:15361"/>
        <dbReference type="ChEBI" id="CHEBI:15378"/>
        <dbReference type="ChEBI" id="CHEBI:16567"/>
        <dbReference type="ChEBI" id="CHEBI:29748"/>
        <dbReference type="ChEBI" id="CHEBI:29985"/>
        <dbReference type="ChEBI" id="CHEBI:58359"/>
        <dbReference type="EC" id="4.1.3.27"/>
    </reaction>
</comment>
<evidence type="ECO:0000313" key="11">
    <source>
        <dbReference type="EMBL" id="SUJ21973.1"/>
    </source>
</evidence>
<evidence type="ECO:0000256" key="1">
    <source>
        <dbReference type="ARBA" id="ARBA00001946"/>
    </source>
</evidence>
<comment type="subunit">
    <text evidence="2">Heterotetramer consisting of two non-identical subunits: a beta subunit (TrpG) and a large alpha subunit (TrpE).</text>
</comment>
<dbReference type="InterPro" id="IPR015890">
    <property type="entry name" value="Chorismate_C"/>
</dbReference>
<keyword evidence="5" id="KW-0460">Magnesium</keyword>
<dbReference type="InterPro" id="IPR019999">
    <property type="entry name" value="Anth_synth_I-like"/>
</dbReference>
<dbReference type="GO" id="GO:0000162">
    <property type="term" value="P:L-tryptophan biosynthetic process"/>
    <property type="evidence" value="ECO:0007669"/>
    <property type="project" value="TreeGrafter"/>
</dbReference>
<comment type="function">
    <text evidence="7">Part of a heterotetrameric complex that catalyzes the two-step biosynthesis of anthranilate, an intermediate in the biosynthesis of L-tryptophan. In the first step, the glutamine-binding beta subunit (TrpG) of anthranilate synthase (AS) provides the glutamine amidotransferase activity which generates ammonia as a substrate that, along with chorismate, is used in the second step, catalyzed by the large alpha subunit of AS (TrpE) to produce anthranilate. In the absence of TrpG, TrpE can synthesize anthranilate directly from chorismate and high concentrations of ammonia.</text>
</comment>
<keyword evidence="12" id="KW-1185">Reference proteome</keyword>
<dbReference type="GO" id="GO:0046872">
    <property type="term" value="F:metal ion binding"/>
    <property type="evidence" value="ECO:0007669"/>
    <property type="project" value="UniProtKB-KW"/>
</dbReference>
<comment type="cofactor">
    <cofactor evidence="1">
        <name>Mg(2+)</name>
        <dbReference type="ChEBI" id="CHEBI:18420"/>
    </cofactor>
</comment>
<keyword evidence="4" id="KW-0479">Metal-binding</keyword>
<dbReference type="RefSeq" id="WP_115363840.1">
    <property type="nucleotide sequence ID" value="NZ_CP038012.1"/>
</dbReference>
<sequence length="457" mass="51502">MSVEQKSLRTTMKKINGDSLTPILIFRRLQGKQKFLLESSVKHEDSGRYSFIGMDPIKSYSGSGRKIKEFIYASKKTYVHEGDIFTLLKRLMPRISDSVEFPFAGGAVGYVSYGAGRDLGKTLHNEFEVPEVYLNIFETLIVFDHILNEVTIVRTETDIVKKHENLEELAEQILYGKEVKDTAFTLGEFSCPLSQRQFEDLVKRGQQFIRAGEVEQIVLSRRLEADFEGNPFLLYRKLRKQNPSPYMYYMEIGDSVIVGASPESLVRVTEGTMMTNPIAGTRKRTKDEAENRKLERELKNDPKELMEHDMLVALGREEAKKVCEPGTVQVTKHKEVVHYEHVMHLVSEVEGQLALGLHPLDALTTCLPAGTVTGSPKERAMELIDELEEVHRGIYGGAIGYIGFNGNIDFALTIRTMFIHQGKAYVQAGAGVVEKSEPAAEFMETVNKAKSLLEVVE</sequence>
<dbReference type="OrthoDB" id="9803598at2"/>
<evidence type="ECO:0000256" key="7">
    <source>
        <dbReference type="ARBA" id="ARBA00025634"/>
    </source>
</evidence>
<evidence type="ECO:0000256" key="6">
    <source>
        <dbReference type="ARBA" id="ARBA00023239"/>
    </source>
</evidence>
<proteinExistence type="predicted"/>
<feature type="domain" description="Anthranilate synthase component I N-terminal" evidence="10">
    <location>
        <begin position="18"/>
        <end position="152"/>
    </location>
</feature>
<evidence type="ECO:0000256" key="4">
    <source>
        <dbReference type="ARBA" id="ARBA00022723"/>
    </source>
</evidence>
<dbReference type="Pfam" id="PF04715">
    <property type="entry name" value="Anth_synt_I_N"/>
    <property type="match status" value="1"/>
</dbReference>
<feature type="domain" description="Chorismate-utilising enzyme C-terminal" evidence="9">
    <location>
        <begin position="195"/>
        <end position="448"/>
    </location>
</feature>
<evidence type="ECO:0000256" key="5">
    <source>
        <dbReference type="ARBA" id="ARBA00022842"/>
    </source>
</evidence>
<dbReference type="GO" id="GO:0004049">
    <property type="term" value="F:anthranilate synthase activity"/>
    <property type="evidence" value="ECO:0007669"/>
    <property type="project" value="UniProtKB-EC"/>
</dbReference>
<dbReference type="SUPFAM" id="SSF56322">
    <property type="entry name" value="ADC synthase"/>
    <property type="match status" value="1"/>
</dbReference>
<evidence type="ECO:0000256" key="8">
    <source>
        <dbReference type="ARBA" id="ARBA00047683"/>
    </source>
</evidence>
<evidence type="ECO:0000259" key="9">
    <source>
        <dbReference type="Pfam" id="PF00425"/>
    </source>
</evidence>
<dbReference type="EMBL" id="UGYZ01000002">
    <property type="protein sequence ID" value="SUJ21973.1"/>
    <property type="molecule type" value="Genomic_DNA"/>
</dbReference>
<evidence type="ECO:0000259" key="10">
    <source>
        <dbReference type="Pfam" id="PF04715"/>
    </source>
</evidence>
<dbReference type="PANTHER" id="PTHR11236">
    <property type="entry name" value="AMINOBENZOATE/ANTHRANILATE SYNTHASE"/>
    <property type="match status" value="1"/>
</dbReference>
<dbReference type="Gene3D" id="3.60.120.10">
    <property type="entry name" value="Anthranilate synthase"/>
    <property type="match status" value="1"/>
</dbReference>
<accession>A0A380CLJ2</accession>
<dbReference type="PRINTS" id="PR00095">
    <property type="entry name" value="ANTSNTHASEI"/>
</dbReference>
<organism evidence="11 12">
    <name type="scientific">Sporosarcina pasteurii</name>
    <name type="common">Bacillus pasteurii</name>
    <dbReference type="NCBI Taxonomy" id="1474"/>
    <lineage>
        <taxon>Bacteria</taxon>
        <taxon>Bacillati</taxon>
        <taxon>Bacillota</taxon>
        <taxon>Bacilli</taxon>
        <taxon>Bacillales</taxon>
        <taxon>Caryophanaceae</taxon>
        <taxon>Sporosarcina</taxon>
    </lineage>
</organism>
<dbReference type="InterPro" id="IPR006805">
    <property type="entry name" value="Anth_synth_I_N"/>
</dbReference>
<dbReference type="PANTHER" id="PTHR11236:SF48">
    <property type="entry name" value="ISOCHORISMATE SYNTHASE MENF"/>
    <property type="match status" value="1"/>
</dbReference>
<reference evidence="11 12" key="1">
    <citation type="submission" date="2018-06" db="EMBL/GenBank/DDBJ databases">
        <authorList>
            <consortium name="Pathogen Informatics"/>
            <person name="Doyle S."/>
        </authorList>
    </citation>
    <scope>NUCLEOTIDE SEQUENCE [LARGE SCALE GENOMIC DNA]</scope>
    <source>
        <strain evidence="12">ATCC 11859 / DSM 33 / NCIB 8841 / NCTC 4822</strain>
    </source>
</reference>
<evidence type="ECO:0000256" key="2">
    <source>
        <dbReference type="ARBA" id="ARBA00011575"/>
    </source>
</evidence>